<sequence>MSIEYTDSGRDGYRDGAPILSWSLPSVAAPQPPAVSRVYLEGLLPEGRALAAAARLRGVGLDLTGAPATPGDVVALLAEYGRECAGAVTVMPADEGPPGPGHHGKNYRTVGGPAETVIDTIRTRVRRLESGERLGGPRRTPRRASGTLDQISADRRR</sequence>
<gene>
    <name evidence="2" type="ORF">GII30_08515</name>
</gene>
<evidence type="ECO:0000256" key="1">
    <source>
        <dbReference type="SAM" id="MobiDB-lite"/>
    </source>
</evidence>
<proteinExistence type="predicted"/>
<accession>A0A857MEF4</accession>
<evidence type="ECO:0000313" key="2">
    <source>
        <dbReference type="EMBL" id="QHN39200.1"/>
    </source>
</evidence>
<name>A0A857MEF4_9ACTN</name>
<reference evidence="2" key="1">
    <citation type="journal article" date="2021" name="Nat. Microbiol.">
        <title>Cocultivation of an ultrasmall environmental parasitic bacterium with lytic ability against bacteria associated with wastewater foams.</title>
        <authorList>
            <person name="Batinovic S."/>
            <person name="Rose J.J.A."/>
            <person name="Ratcliffe J."/>
            <person name="Seviour R.J."/>
            <person name="Petrovski S."/>
        </authorList>
    </citation>
    <scope>NUCLEOTIDE SEQUENCE</scope>
    <source>
        <strain evidence="2">CON44</strain>
    </source>
</reference>
<protein>
    <submittedName>
        <fullName evidence="2">Uncharacterized protein</fullName>
    </submittedName>
</protein>
<dbReference type="EMBL" id="CP045810">
    <property type="protein sequence ID" value="QHN39200.1"/>
    <property type="molecule type" value="Genomic_DNA"/>
</dbReference>
<dbReference type="InterPro" id="IPR017508">
    <property type="entry name" value="HipA_N1"/>
</dbReference>
<dbReference type="Pfam" id="PF13657">
    <property type="entry name" value="Couple_hipA"/>
    <property type="match status" value="1"/>
</dbReference>
<dbReference type="AlphaFoldDB" id="A0A857MEF4"/>
<organism evidence="2">
    <name type="scientific">Gordonia amarae</name>
    <dbReference type="NCBI Taxonomy" id="36821"/>
    <lineage>
        <taxon>Bacteria</taxon>
        <taxon>Bacillati</taxon>
        <taxon>Actinomycetota</taxon>
        <taxon>Actinomycetes</taxon>
        <taxon>Mycobacteriales</taxon>
        <taxon>Gordoniaceae</taxon>
        <taxon>Gordonia</taxon>
    </lineage>
</organism>
<dbReference type="RefSeq" id="WP_005188746.1">
    <property type="nucleotide sequence ID" value="NZ_CP045804.1"/>
</dbReference>
<feature type="region of interest" description="Disordered" evidence="1">
    <location>
        <begin position="125"/>
        <end position="157"/>
    </location>
</feature>
<dbReference type="NCBIfam" id="TIGR03071">
    <property type="entry name" value="couple_hipA"/>
    <property type="match status" value="1"/>
</dbReference>